<dbReference type="EC" id="3.1.1.3" evidence="5"/>
<sequence>MPLDPDLEGFLELAEMGRLSGKSQPMHQLTPQAARVEFDLTSQILDPSPPGAISVSALQIPTRDGQQLAARLYRKSGTEHSVLPVILYFHGGGYVVGSLDSHDSICRRLAASGRHAVLAPAYRLAPEHPFPTAVNDALDSANWLAHQGAELQVDSRQVTVAGDSAGATLATVLAISAVQQPERMELTPQAQLLFYPVADTQRTRPSHQRYAEGFLLESETLQWFYRHYTPDAEQRGDWRTSPLLAQGLTALAPAYISLAEYDPLYDEGLAYAEHLKSTGTPVTLLTQNGLTHDFLRMSGITGDIAGVYSAVDSWLAQL</sequence>
<dbReference type="InterPro" id="IPR002168">
    <property type="entry name" value="Lipase_GDXG_HIS_AS"/>
</dbReference>
<feature type="active site" evidence="3">
    <location>
        <position position="164"/>
    </location>
</feature>
<dbReference type="PROSITE" id="PS01173">
    <property type="entry name" value="LIPASE_GDXG_HIS"/>
    <property type="match status" value="1"/>
</dbReference>
<dbReference type="SUPFAM" id="SSF53474">
    <property type="entry name" value="alpha/beta-Hydrolases"/>
    <property type="match status" value="1"/>
</dbReference>
<dbReference type="PANTHER" id="PTHR48081">
    <property type="entry name" value="AB HYDROLASE SUPERFAMILY PROTEIN C4A8.06C"/>
    <property type="match status" value="1"/>
</dbReference>
<dbReference type="KEGG" id="pfn:HZ99_00230"/>
<keyword evidence="2 5" id="KW-0378">Hydrolase</keyword>
<dbReference type="Proteomes" id="UP000255125">
    <property type="component" value="Unassembled WGS sequence"/>
</dbReference>
<dbReference type="InterPro" id="IPR013094">
    <property type="entry name" value="AB_hydrolase_3"/>
</dbReference>
<comment type="similarity">
    <text evidence="1">Belongs to the 'GDXG' lipolytic enzyme family.</text>
</comment>
<gene>
    <name evidence="5" type="primary">lip2_1</name>
    <name evidence="5" type="ORF">NCTC10392_02270</name>
</gene>
<name>A0A379IC40_PSEFL</name>
<feature type="domain" description="Alpha/beta hydrolase fold-3" evidence="4">
    <location>
        <begin position="86"/>
        <end position="295"/>
    </location>
</feature>
<dbReference type="Gene3D" id="3.40.50.1820">
    <property type="entry name" value="alpha/beta hydrolase"/>
    <property type="match status" value="1"/>
</dbReference>
<accession>A0A379IC40</accession>
<dbReference type="EMBL" id="UGUS01000002">
    <property type="protein sequence ID" value="SUD30352.1"/>
    <property type="molecule type" value="Genomic_DNA"/>
</dbReference>
<dbReference type="RefSeq" id="WP_038440404.1">
    <property type="nucleotide sequence ID" value="NZ_CP008896.1"/>
</dbReference>
<dbReference type="Pfam" id="PF07859">
    <property type="entry name" value="Abhydrolase_3"/>
    <property type="match status" value="1"/>
</dbReference>
<evidence type="ECO:0000313" key="5">
    <source>
        <dbReference type="EMBL" id="SUD30352.1"/>
    </source>
</evidence>
<reference evidence="5 6" key="1">
    <citation type="submission" date="2018-06" db="EMBL/GenBank/DDBJ databases">
        <authorList>
            <consortium name="Pathogen Informatics"/>
            <person name="Doyle S."/>
        </authorList>
    </citation>
    <scope>NUCLEOTIDE SEQUENCE [LARGE SCALE GENOMIC DNA]</scope>
    <source>
        <strain evidence="5 6">NCTC10392</strain>
    </source>
</reference>
<dbReference type="InterPro" id="IPR050300">
    <property type="entry name" value="GDXG_lipolytic_enzyme"/>
</dbReference>
<dbReference type="OrthoDB" id="9806180at2"/>
<dbReference type="PANTHER" id="PTHR48081:SF8">
    <property type="entry name" value="ALPHA_BETA HYDROLASE FOLD-3 DOMAIN-CONTAINING PROTEIN-RELATED"/>
    <property type="match status" value="1"/>
</dbReference>
<evidence type="ECO:0000256" key="3">
    <source>
        <dbReference type="PROSITE-ProRule" id="PRU10038"/>
    </source>
</evidence>
<dbReference type="AlphaFoldDB" id="A0A379IC40"/>
<evidence type="ECO:0000313" key="6">
    <source>
        <dbReference type="Proteomes" id="UP000255125"/>
    </source>
</evidence>
<dbReference type="PROSITE" id="PS01174">
    <property type="entry name" value="LIPASE_GDXG_SER"/>
    <property type="match status" value="1"/>
</dbReference>
<protein>
    <submittedName>
        <fullName evidence="5">Alpha/beta hydrolase domain-containing protein</fullName>
        <ecNumber evidence="5">3.1.1.3</ecNumber>
    </submittedName>
</protein>
<evidence type="ECO:0000256" key="1">
    <source>
        <dbReference type="ARBA" id="ARBA00010515"/>
    </source>
</evidence>
<dbReference type="GO" id="GO:0004806">
    <property type="term" value="F:triacylglycerol lipase activity"/>
    <property type="evidence" value="ECO:0007669"/>
    <property type="project" value="UniProtKB-EC"/>
</dbReference>
<evidence type="ECO:0000256" key="2">
    <source>
        <dbReference type="ARBA" id="ARBA00022801"/>
    </source>
</evidence>
<proteinExistence type="inferred from homology"/>
<dbReference type="InterPro" id="IPR033140">
    <property type="entry name" value="Lipase_GDXG_put_SER_AS"/>
</dbReference>
<evidence type="ECO:0000259" key="4">
    <source>
        <dbReference type="Pfam" id="PF07859"/>
    </source>
</evidence>
<organism evidence="5 6">
    <name type="scientific">Pseudomonas fluorescens</name>
    <dbReference type="NCBI Taxonomy" id="294"/>
    <lineage>
        <taxon>Bacteria</taxon>
        <taxon>Pseudomonadati</taxon>
        <taxon>Pseudomonadota</taxon>
        <taxon>Gammaproteobacteria</taxon>
        <taxon>Pseudomonadales</taxon>
        <taxon>Pseudomonadaceae</taxon>
        <taxon>Pseudomonas</taxon>
    </lineage>
</organism>
<dbReference type="InterPro" id="IPR029058">
    <property type="entry name" value="AB_hydrolase_fold"/>
</dbReference>